<keyword evidence="4" id="KW-0325">Glycoprotein</keyword>
<keyword evidence="5" id="KW-0479">Metal-binding</keyword>
<dbReference type="PANTHER" id="PTHR46471:SF2">
    <property type="entry name" value="CHITIN DEACETYLASE-RELATED"/>
    <property type="match status" value="1"/>
</dbReference>
<organism evidence="14 15">
    <name type="scientific">Hebeloma cylindrosporum</name>
    <dbReference type="NCBI Taxonomy" id="76867"/>
    <lineage>
        <taxon>Eukaryota</taxon>
        <taxon>Fungi</taxon>
        <taxon>Dikarya</taxon>
        <taxon>Basidiomycota</taxon>
        <taxon>Agaricomycotina</taxon>
        <taxon>Agaricomycetes</taxon>
        <taxon>Agaricomycetidae</taxon>
        <taxon>Agaricales</taxon>
        <taxon>Agaricineae</taxon>
        <taxon>Hymenogastraceae</taxon>
        <taxon>Hebeloma</taxon>
    </lineage>
</organism>
<evidence type="ECO:0000256" key="4">
    <source>
        <dbReference type="ARBA" id="ARBA00022622"/>
    </source>
</evidence>
<evidence type="ECO:0000256" key="1">
    <source>
        <dbReference type="ARBA" id="ARBA00001941"/>
    </source>
</evidence>
<comment type="cofactor">
    <cofactor evidence="1">
        <name>Co(2+)</name>
        <dbReference type="ChEBI" id="CHEBI:48828"/>
    </cofactor>
</comment>
<keyword evidence="10" id="KW-0449">Lipoprotein</keyword>
<dbReference type="SUPFAM" id="SSF88713">
    <property type="entry name" value="Glycoside hydrolase/deacetylase"/>
    <property type="match status" value="1"/>
</dbReference>
<keyword evidence="15" id="KW-1185">Reference proteome</keyword>
<reference evidence="15" key="2">
    <citation type="submission" date="2015-01" db="EMBL/GenBank/DDBJ databases">
        <title>Evolutionary Origins and Diversification of the Mycorrhizal Mutualists.</title>
        <authorList>
            <consortium name="DOE Joint Genome Institute"/>
            <consortium name="Mycorrhizal Genomics Consortium"/>
            <person name="Kohler A."/>
            <person name="Kuo A."/>
            <person name="Nagy L.G."/>
            <person name="Floudas D."/>
            <person name="Copeland A."/>
            <person name="Barry K.W."/>
            <person name="Cichocki N."/>
            <person name="Veneault-Fourrey C."/>
            <person name="LaButti K."/>
            <person name="Lindquist E.A."/>
            <person name="Lipzen A."/>
            <person name="Lundell T."/>
            <person name="Morin E."/>
            <person name="Murat C."/>
            <person name="Riley R."/>
            <person name="Ohm R."/>
            <person name="Sun H."/>
            <person name="Tunlid A."/>
            <person name="Henrissat B."/>
            <person name="Grigoriev I.V."/>
            <person name="Hibbett D.S."/>
            <person name="Martin F."/>
        </authorList>
    </citation>
    <scope>NUCLEOTIDE SEQUENCE [LARGE SCALE GENOMIC DNA]</scope>
    <source>
        <strain evidence="15">h7</strain>
    </source>
</reference>
<dbReference type="InterPro" id="IPR002509">
    <property type="entry name" value="NODB_dom"/>
</dbReference>
<dbReference type="Pfam" id="PF01522">
    <property type="entry name" value="Polysacc_deac_1"/>
    <property type="match status" value="1"/>
</dbReference>
<dbReference type="HOGENOM" id="CLU_021264_11_2_1"/>
<evidence type="ECO:0000256" key="10">
    <source>
        <dbReference type="ARBA" id="ARBA00023288"/>
    </source>
</evidence>
<accession>A0A0C3CK94</accession>
<feature type="chain" id="PRO_5002162558" evidence="12">
    <location>
        <begin position="18"/>
        <end position="251"/>
    </location>
</feature>
<dbReference type="InterPro" id="IPR011330">
    <property type="entry name" value="Glyco_hydro/deAcase_b/a-brl"/>
</dbReference>
<dbReference type="STRING" id="686832.A0A0C3CK94"/>
<dbReference type="OrthoDB" id="2125469at2759"/>
<dbReference type="GO" id="GO:0098552">
    <property type="term" value="C:side of membrane"/>
    <property type="evidence" value="ECO:0007669"/>
    <property type="project" value="UniProtKB-KW"/>
</dbReference>
<dbReference type="CDD" id="cd10951">
    <property type="entry name" value="CE4_ClCDA_like"/>
    <property type="match status" value="1"/>
</dbReference>
<feature type="domain" description="NodB homology" evidence="13">
    <location>
        <begin position="40"/>
        <end position="225"/>
    </location>
</feature>
<evidence type="ECO:0000313" key="15">
    <source>
        <dbReference type="Proteomes" id="UP000053424"/>
    </source>
</evidence>
<dbReference type="GO" id="GO:0071555">
    <property type="term" value="P:cell wall organization"/>
    <property type="evidence" value="ECO:0007669"/>
    <property type="project" value="UniProtKB-KW"/>
</dbReference>
<dbReference type="Proteomes" id="UP000053424">
    <property type="component" value="Unassembled WGS sequence"/>
</dbReference>
<comment type="subcellular location">
    <subcellularLocation>
        <location evidence="2">Cell membrane</location>
        <topology evidence="2">Lipid-anchor</topology>
        <topology evidence="2">GPI-anchor</topology>
    </subcellularLocation>
</comment>
<keyword evidence="6 12" id="KW-0732">Signal</keyword>
<dbReference type="GO" id="GO:0005886">
    <property type="term" value="C:plasma membrane"/>
    <property type="evidence" value="ECO:0007669"/>
    <property type="project" value="UniProtKB-SubCell"/>
</dbReference>
<dbReference type="GO" id="GO:0005975">
    <property type="term" value="P:carbohydrate metabolic process"/>
    <property type="evidence" value="ECO:0007669"/>
    <property type="project" value="InterPro"/>
</dbReference>
<name>A0A0C3CK94_HEBCY</name>
<keyword evidence="9" id="KW-0119">Carbohydrate metabolism</keyword>
<keyword evidence="3" id="KW-1003">Cell membrane</keyword>
<keyword evidence="8" id="KW-0472">Membrane</keyword>
<dbReference type="GO" id="GO:0016810">
    <property type="term" value="F:hydrolase activity, acting on carbon-nitrogen (but not peptide) bonds"/>
    <property type="evidence" value="ECO:0007669"/>
    <property type="project" value="InterPro"/>
</dbReference>
<evidence type="ECO:0000259" key="13">
    <source>
        <dbReference type="PROSITE" id="PS51677"/>
    </source>
</evidence>
<evidence type="ECO:0000256" key="8">
    <source>
        <dbReference type="ARBA" id="ARBA00023136"/>
    </source>
</evidence>
<dbReference type="PANTHER" id="PTHR46471">
    <property type="entry name" value="CHITIN DEACETYLASE"/>
    <property type="match status" value="1"/>
</dbReference>
<evidence type="ECO:0000256" key="5">
    <source>
        <dbReference type="ARBA" id="ARBA00022723"/>
    </source>
</evidence>
<evidence type="ECO:0000256" key="11">
    <source>
        <dbReference type="ARBA" id="ARBA00023316"/>
    </source>
</evidence>
<dbReference type="GO" id="GO:0046872">
    <property type="term" value="F:metal ion binding"/>
    <property type="evidence" value="ECO:0007669"/>
    <property type="project" value="UniProtKB-KW"/>
</dbReference>
<proteinExistence type="predicted"/>
<dbReference type="EMBL" id="KN831773">
    <property type="protein sequence ID" value="KIM44539.1"/>
    <property type="molecule type" value="Genomic_DNA"/>
</dbReference>
<protein>
    <submittedName>
        <fullName evidence="14">Carbohydrate esterase family 4 protein</fullName>
    </submittedName>
</protein>
<evidence type="ECO:0000313" key="14">
    <source>
        <dbReference type="EMBL" id="KIM44539.1"/>
    </source>
</evidence>
<dbReference type="AlphaFoldDB" id="A0A0C3CK94"/>
<evidence type="ECO:0000256" key="12">
    <source>
        <dbReference type="SAM" id="SignalP"/>
    </source>
</evidence>
<dbReference type="Gene3D" id="3.20.20.370">
    <property type="entry name" value="Glycoside hydrolase/deacetylase"/>
    <property type="match status" value="1"/>
</dbReference>
<reference evidence="14 15" key="1">
    <citation type="submission" date="2014-04" db="EMBL/GenBank/DDBJ databases">
        <authorList>
            <consortium name="DOE Joint Genome Institute"/>
            <person name="Kuo A."/>
            <person name="Gay G."/>
            <person name="Dore J."/>
            <person name="Kohler A."/>
            <person name="Nagy L.G."/>
            <person name="Floudas D."/>
            <person name="Copeland A."/>
            <person name="Barry K.W."/>
            <person name="Cichocki N."/>
            <person name="Veneault-Fourrey C."/>
            <person name="LaButti K."/>
            <person name="Lindquist E.A."/>
            <person name="Lipzen A."/>
            <person name="Lundell T."/>
            <person name="Morin E."/>
            <person name="Murat C."/>
            <person name="Sun H."/>
            <person name="Tunlid A."/>
            <person name="Henrissat B."/>
            <person name="Grigoriev I.V."/>
            <person name="Hibbett D.S."/>
            <person name="Martin F."/>
            <person name="Nordberg H.P."/>
            <person name="Cantor M.N."/>
            <person name="Hua S.X."/>
        </authorList>
    </citation>
    <scope>NUCLEOTIDE SEQUENCE [LARGE SCALE GENOMIC DNA]</scope>
    <source>
        <strain evidence="15">h7</strain>
    </source>
</reference>
<evidence type="ECO:0000256" key="9">
    <source>
        <dbReference type="ARBA" id="ARBA00023277"/>
    </source>
</evidence>
<gene>
    <name evidence="14" type="ORF">M413DRAFT_355760</name>
</gene>
<evidence type="ECO:0000256" key="7">
    <source>
        <dbReference type="ARBA" id="ARBA00022801"/>
    </source>
</evidence>
<dbReference type="PROSITE" id="PS51677">
    <property type="entry name" value="NODB"/>
    <property type="match status" value="1"/>
</dbReference>
<keyword evidence="7" id="KW-0378">Hydrolase</keyword>
<sequence>MLAAVVLTLYLAVLGSALPTDQELERRQRASVITRCTVPNTAALTFDDGPFNYIYDINKVLKANNAVGTFFFNGRNYGCIYSADNAKRVKFAYDQGHQVASHTWAHKDLTTLSRDQLTSEFARTDEAIKRITGATPAFMRPPYGKYNNAVLDVAGARKQSVVIWDFDSGDSSGISVAAQKTRYTQLASRRPSTVLTLNHETYASTAYDVLPHAIKQLRAKGYKFVTVAQCLGRAPYQNVGAPAARTAAWTC</sequence>
<feature type="signal peptide" evidence="12">
    <location>
        <begin position="1"/>
        <end position="17"/>
    </location>
</feature>
<evidence type="ECO:0000256" key="3">
    <source>
        <dbReference type="ARBA" id="ARBA00022475"/>
    </source>
</evidence>
<keyword evidence="11" id="KW-0961">Cell wall biogenesis/degradation</keyword>
<keyword evidence="4" id="KW-0336">GPI-anchor</keyword>
<evidence type="ECO:0000256" key="2">
    <source>
        <dbReference type="ARBA" id="ARBA00004609"/>
    </source>
</evidence>
<evidence type="ECO:0000256" key="6">
    <source>
        <dbReference type="ARBA" id="ARBA00022729"/>
    </source>
</evidence>